<reference evidence="3" key="1">
    <citation type="submission" date="2020-11" db="EMBL/GenBank/DDBJ databases">
        <title>Genome seq and assembly of Planobacterium sp.</title>
        <authorList>
            <person name="Chhetri G."/>
        </authorList>
    </citation>
    <scope>NUCLEOTIDE SEQUENCE</scope>
    <source>
        <strain evidence="3">GCR5</strain>
    </source>
</reference>
<evidence type="ECO:0000256" key="1">
    <source>
        <dbReference type="SAM" id="SignalP"/>
    </source>
</evidence>
<feature type="chain" id="PRO_5037119026" evidence="1">
    <location>
        <begin position="23"/>
        <end position="354"/>
    </location>
</feature>
<feature type="signal peptide" evidence="1">
    <location>
        <begin position="1"/>
        <end position="22"/>
    </location>
</feature>
<dbReference type="InterPro" id="IPR036514">
    <property type="entry name" value="SGNH_hydro_sf"/>
</dbReference>
<dbReference type="SUPFAM" id="SSF52266">
    <property type="entry name" value="SGNH hydrolase"/>
    <property type="match status" value="1"/>
</dbReference>
<protein>
    <submittedName>
        <fullName evidence="3">SGNH/GDSL hydrolase family protein</fullName>
    </submittedName>
</protein>
<dbReference type="Gene3D" id="3.40.50.1110">
    <property type="entry name" value="SGNH hydrolase"/>
    <property type="match status" value="1"/>
</dbReference>
<keyword evidence="3" id="KW-0378">Hydrolase</keyword>
<organism evidence="3 4">
    <name type="scientific">Planobacterium oryzisoli</name>
    <dbReference type="NCBI Taxonomy" id="2771435"/>
    <lineage>
        <taxon>Bacteria</taxon>
        <taxon>Pseudomonadati</taxon>
        <taxon>Bacteroidota</taxon>
        <taxon>Flavobacteriia</taxon>
        <taxon>Flavobacteriales</taxon>
        <taxon>Weeksellaceae</taxon>
        <taxon>Chryseobacterium group</taxon>
        <taxon>Chryseobacterium</taxon>
    </lineage>
</organism>
<evidence type="ECO:0000313" key="3">
    <source>
        <dbReference type="EMBL" id="MBF5027998.1"/>
    </source>
</evidence>
<dbReference type="PANTHER" id="PTHR37834:SF2">
    <property type="entry name" value="ESTERASE, SGNH HYDROLASE-TYPE"/>
    <property type="match status" value="1"/>
</dbReference>
<evidence type="ECO:0000259" key="2">
    <source>
        <dbReference type="Pfam" id="PF13472"/>
    </source>
</evidence>
<keyword evidence="1" id="KW-0732">Signal</keyword>
<gene>
    <name evidence="3" type="ORF">IC612_09335</name>
</gene>
<comment type="caution">
    <text evidence="3">The sequence shown here is derived from an EMBL/GenBank/DDBJ whole genome shotgun (WGS) entry which is preliminary data.</text>
</comment>
<dbReference type="Proteomes" id="UP000694480">
    <property type="component" value="Unassembled WGS sequence"/>
</dbReference>
<keyword evidence="4" id="KW-1185">Reference proteome</keyword>
<dbReference type="RefSeq" id="WP_194739922.1">
    <property type="nucleotide sequence ID" value="NZ_JADKYY010000013.1"/>
</dbReference>
<dbReference type="PROSITE" id="PS51257">
    <property type="entry name" value="PROKAR_LIPOPROTEIN"/>
    <property type="match status" value="1"/>
</dbReference>
<feature type="domain" description="SGNH hydrolase-type esterase" evidence="2">
    <location>
        <begin position="142"/>
        <end position="308"/>
    </location>
</feature>
<sequence>MCIRVFLLLLLSLLSACSTSQSLQESFSFSTGGRVQIHPDGPLIELISAGSYVELRSAGGNELVLELEEGHEKYGWYVLELDGVYAERDKVFLGAEKKLKVPKGVKTARIYKATEASNAEITVRVPKNFKMHATPKKKKIEFIGDSITSGMGNDTTIACGSENWYDQHNAYYSYAAIAARMVGADFLLSSVSGMGMYRNWNTEYREEDSMPEVYQYLHLSRAKEGEFDNSFAPDVVVIALGTNDLSRGDGSKFRKDFDYNHFVRRYREFLELVSKKYPLAEIVLSNSPMLHSKDSELLQEALNEVRASVVFSSRVHLFRYENIVPTGCGYHPSIVQDQQMALQISPLLNTLLYE</sequence>
<proteinExistence type="predicted"/>
<accession>A0A931EBE3</accession>
<name>A0A931EBE3_9FLAO</name>
<dbReference type="AlphaFoldDB" id="A0A931EBE3"/>
<dbReference type="InterPro" id="IPR037461">
    <property type="entry name" value="CtCE2-like_dom"/>
</dbReference>
<dbReference type="CDD" id="cd01831">
    <property type="entry name" value="Endoglucanase_E_like"/>
    <property type="match status" value="1"/>
</dbReference>
<dbReference type="Pfam" id="PF13472">
    <property type="entry name" value="Lipase_GDSL_2"/>
    <property type="match status" value="1"/>
</dbReference>
<dbReference type="EMBL" id="JADKYY010000013">
    <property type="protein sequence ID" value="MBF5027998.1"/>
    <property type="molecule type" value="Genomic_DNA"/>
</dbReference>
<evidence type="ECO:0000313" key="4">
    <source>
        <dbReference type="Proteomes" id="UP000694480"/>
    </source>
</evidence>
<dbReference type="InterPro" id="IPR013830">
    <property type="entry name" value="SGNH_hydro"/>
</dbReference>
<dbReference type="PANTHER" id="PTHR37834">
    <property type="entry name" value="GDSL-LIKE LIPASE/ACYLHYDROLASE DOMAIN PROTEIN (AFU_ORTHOLOGUE AFUA_2G00620)"/>
    <property type="match status" value="1"/>
</dbReference>
<dbReference type="GO" id="GO:0052689">
    <property type="term" value="F:carboxylic ester hydrolase activity"/>
    <property type="evidence" value="ECO:0007669"/>
    <property type="project" value="InterPro"/>
</dbReference>
<dbReference type="InterPro" id="IPR052762">
    <property type="entry name" value="PCW_deacetylase/CE"/>
</dbReference>